<dbReference type="Proteomes" id="UP001265259">
    <property type="component" value="Unassembled WGS sequence"/>
</dbReference>
<dbReference type="PROSITE" id="PS00818">
    <property type="entry name" value="DPS_1"/>
    <property type="match status" value="1"/>
</dbReference>
<gene>
    <name evidence="4" type="primary">dps</name>
    <name evidence="4" type="synonym">pexB</name>
    <name evidence="4" type="ORF">RM543_13000</name>
</gene>
<evidence type="ECO:0000256" key="1">
    <source>
        <dbReference type="ARBA" id="ARBA00009497"/>
    </source>
</evidence>
<dbReference type="PRINTS" id="PR01346">
    <property type="entry name" value="HELNAPAPROT"/>
</dbReference>
<evidence type="ECO:0000259" key="3">
    <source>
        <dbReference type="Pfam" id="PF00210"/>
    </source>
</evidence>
<dbReference type="EMBL" id="JAVRHL010000003">
    <property type="protein sequence ID" value="MDT0683606.1"/>
    <property type="molecule type" value="Genomic_DNA"/>
</dbReference>
<sequence>MPVKGLNDNAIKTAIETLQTSLTEVIALKLALKQAHWNMKGPQFIGVHELLDAIYDRTHESSDTIAERIQILGGVAKGTLETTAEGVGMTPYPTDLVDVLDHVEALSDRFSYVGGVIREGIDTCSEAGEDDSEDLLTEVSRQIDKDMWFIEAHIKRP</sequence>
<evidence type="ECO:0000256" key="2">
    <source>
        <dbReference type="RuleBase" id="RU003875"/>
    </source>
</evidence>
<evidence type="ECO:0000313" key="5">
    <source>
        <dbReference type="Proteomes" id="UP001265259"/>
    </source>
</evidence>
<comment type="caution">
    <text evidence="4">The sequence shown here is derived from an EMBL/GenBank/DDBJ whole genome shotgun (WGS) entry which is preliminary data.</text>
</comment>
<dbReference type="Pfam" id="PF00210">
    <property type="entry name" value="Ferritin"/>
    <property type="match status" value="1"/>
</dbReference>
<dbReference type="SUPFAM" id="SSF47240">
    <property type="entry name" value="Ferritin-like"/>
    <property type="match status" value="1"/>
</dbReference>
<keyword evidence="5" id="KW-1185">Reference proteome</keyword>
<dbReference type="PANTHER" id="PTHR42932">
    <property type="entry name" value="GENERAL STRESS PROTEIN 20U"/>
    <property type="match status" value="1"/>
</dbReference>
<feature type="domain" description="Ferritin/DPS" evidence="3">
    <location>
        <begin position="16"/>
        <end position="155"/>
    </location>
</feature>
<dbReference type="InterPro" id="IPR023188">
    <property type="entry name" value="DPS_DNA-bd_CS"/>
</dbReference>
<comment type="similarity">
    <text evidence="1 2">Belongs to the Dps family.</text>
</comment>
<dbReference type="PANTHER" id="PTHR42932:SF3">
    <property type="entry name" value="DNA PROTECTION DURING STARVATION PROTEIN"/>
    <property type="match status" value="1"/>
</dbReference>
<accession>A0ABU3DIQ5</accession>
<dbReference type="Gene3D" id="1.20.1260.10">
    <property type="match status" value="1"/>
</dbReference>
<dbReference type="InterPro" id="IPR008331">
    <property type="entry name" value="Ferritin_DPS_dom"/>
</dbReference>
<dbReference type="NCBIfam" id="NF006975">
    <property type="entry name" value="PRK09448.1"/>
    <property type="match status" value="1"/>
</dbReference>
<dbReference type="CDD" id="cd01043">
    <property type="entry name" value="DPS"/>
    <property type="match status" value="1"/>
</dbReference>
<dbReference type="PIRSF" id="PIRSF005900">
    <property type="entry name" value="Dps"/>
    <property type="match status" value="1"/>
</dbReference>
<organism evidence="4 5">
    <name type="scientific">Tropicimonas omnivorans</name>
    <dbReference type="NCBI Taxonomy" id="3075590"/>
    <lineage>
        <taxon>Bacteria</taxon>
        <taxon>Pseudomonadati</taxon>
        <taxon>Pseudomonadota</taxon>
        <taxon>Alphaproteobacteria</taxon>
        <taxon>Rhodobacterales</taxon>
        <taxon>Roseobacteraceae</taxon>
        <taxon>Tropicimonas</taxon>
    </lineage>
</organism>
<dbReference type="InterPro" id="IPR009078">
    <property type="entry name" value="Ferritin-like_SF"/>
</dbReference>
<evidence type="ECO:0000313" key="4">
    <source>
        <dbReference type="EMBL" id="MDT0683606.1"/>
    </source>
</evidence>
<proteinExistence type="inferred from homology"/>
<dbReference type="RefSeq" id="WP_311692311.1">
    <property type="nucleotide sequence ID" value="NZ_JAVRHL010000003.1"/>
</dbReference>
<dbReference type="InterPro" id="IPR002177">
    <property type="entry name" value="DPS_DNA-bd"/>
</dbReference>
<name>A0ABU3DIQ5_9RHOB</name>
<protein>
    <submittedName>
        <fullName evidence="4">DNA starvation/stationary phase protection protein Dps</fullName>
    </submittedName>
</protein>
<reference evidence="4 5" key="1">
    <citation type="submission" date="2023-09" db="EMBL/GenBank/DDBJ databases">
        <authorList>
            <person name="Rey-Velasco X."/>
        </authorList>
    </citation>
    <scope>NUCLEOTIDE SEQUENCE [LARGE SCALE GENOMIC DNA]</scope>
    <source>
        <strain evidence="4 5">F158</strain>
    </source>
</reference>
<dbReference type="InterPro" id="IPR012347">
    <property type="entry name" value="Ferritin-like"/>
</dbReference>